<proteinExistence type="predicted"/>
<dbReference type="AlphaFoldDB" id="A0AAU8JML5"/>
<accession>A0AAU8JML5</accession>
<dbReference type="EMBL" id="CP159837">
    <property type="protein sequence ID" value="XCM40033.1"/>
    <property type="molecule type" value="Genomic_DNA"/>
</dbReference>
<organism evidence="2">
    <name type="scientific">Planktothricoides raciborskii GIHE-MW2</name>
    <dbReference type="NCBI Taxonomy" id="2792601"/>
    <lineage>
        <taxon>Bacteria</taxon>
        <taxon>Bacillati</taxon>
        <taxon>Cyanobacteriota</taxon>
        <taxon>Cyanophyceae</taxon>
        <taxon>Oscillatoriophycideae</taxon>
        <taxon>Oscillatoriales</taxon>
        <taxon>Oscillatoriaceae</taxon>
        <taxon>Planktothricoides</taxon>
    </lineage>
</organism>
<protein>
    <recommendedName>
        <fullName evidence="1">vWA-MoxR associated protein N-terminal HTH domain-containing protein</fullName>
    </recommendedName>
</protein>
<evidence type="ECO:0000313" key="2">
    <source>
        <dbReference type="EMBL" id="XCM40033.1"/>
    </source>
</evidence>
<dbReference type="InterPro" id="IPR058651">
    <property type="entry name" value="HTH_VMAP-M9"/>
</dbReference>
<dbReference type="RefSeq" id="WP_054464320.1">
    <property type="nucleotide sequence ID" value="NZ_CP159837.1"/>
</dbReference>
<dbReference type="Pfam" id="PF26355">
    <property type="entry name" value="HTH_VMAP-M9"/>
    <property type="match status" value="1"/>
</dbReference>
<reference evidence="2" key="1">
    <citation type="submission" date="2024-07" db="EMBL/GenBank/DDBJ databases">
        <authorList>
            <person name="Kim Y.J."/>
            <person name="Jeong J.Y."/>
        </authorList>
    </citation>
    <scope>NUCLEOTIDE SEQUENCE</scope>
    <source>
        <strain evidence="2">GIHE-MW2</strain>
    </source>
</reference>
<name>A0AAU8JML5_9CYAN</name>
<gene>
    <name evidence="2" type="ORF">ABWT76_003011</name>
</gene>
<feature type="domain" description="vWA-MoxR associated protein N-terminal HTH" evidence="1">
    <location>
        <begin position="1"/>
        <end position="84"/>
    </location>
</feature>
<evidence type="ECO:0000259" key="1">
    <source>
        <dbReference type="Pfam" id="PF26355"/>
    </source>
</evidence>
<sequence length="208" mass="23638">MDWETVLQSIDELVFKQTRKHLDSLQVEILKGVLNGQKYPEIAKQYKCTKGHVKDEAYKLWQVLSKTFGEDVNRSNFCATVQRLGFANYQSTLIGNRVRVGNINLCPNSDRPRLENEDAGNQELIQDKTKTSGDSRTLRDRASEPLRDVASAPLRDVASATLRERAFETLLYETKLNSLSKLIQLGLSAEQIAEVLDLPLEKVRELME</sequence>